<sequence length="768" mass="88028">MRYKGGKRFFLVCMFPFLLAVACSVKKHIPDEKHLYTGASLRVELEEPVRDWKQVKAELEGLLRPKPNGRFLGMYIGLWAYYKGSQENPGFINRFLKRRIGEEPIYLSDVNVPQTEILLNNRLENNGFFFNEVDSEVEQGDWRASVSYTIKVREPYKLKSYAYDGDSSLLDLAILGLMEDTKLKEGDRFQLSVLRAERERLDQALKQRGFYNFNADFLLFEVDTNRYNDKKFDLFLRPKQGMPSESLRPYDLGSIKVFPNYSVDQSENPADTTIVRDISFIQDVPISFKPKLLEQYILLNTGERYSSTKSRLTSNRIAGIGNYRFVNIRYTESDSITPDGVGILNANLLLSPQNKRSVRAELQAVSKSNNFAGPALLLSYRNRNIFQGGEILNVTGRAAYETQIASGERDGLSSLELGLKGELVFPRVVFPINIKERFAYSVPKTRISLGTEVQDRRGLYRLNSVSASYGYFWNANRFVYHEINPITMNFVGLFNTSREFEEILESNPFLRFSFEQQFIAGITYSFNYSQLMDSFRTHSIFFGTNLDFAGFGLDGINQLVGSENPNKFLGFEYAQYNKADVDFRYYWRISQESKLAFRLFGGVGIPYGNSVSLPFVKQFFSGGPNSVRAFRIRSLGPGSYRPQEAGIAGFFDQAGDIRLESNLEYRFPIASFFKGALFADAGNVWLMNENEALPGGKFSPDWYRELGVGVGTGLRIDVDFFVLRFDFATPLRRPYAAPGQRWARDFRLNESQWRRQNLIFNFAIGYPF</sequence>
<keyword evidence="4" id="KW-0472">Membrane</keyword>
<proteinExistence type="predicted"/>
<dbReference type="STRING" id="1232681.ADIS_0962"/>
<evidence type="ECO:0000256" key="3">
    <source>
        <dbReference type="ARBA" id="ARBA00022729"/>
    </source>
</evidence>
<keyword evidence="9" id="KW-1185">Reference proteome</keyword>
<evidence type="ECO:0000256" key="5">
    <source>
        <dbReference type="ARBA" id="ARBA00023237"/>
    </source>
</evidence>
<feature type="signal peptide" evidence="6">
    <location>
        <begin position="1"/>
        <end position="22"/>
    </location>
</feature>
<dbReference type="OrthoDB" id="9814535at2"/>
<reference evidence="8 9" key="1">
    <citation type="submission" date="2013-02" db="EMBL/GenBank/DDBJ databases">
        <title>A novel strain isolated from Lonar lake, Maharashtra, India.</title>
        <authorList>
            <person name="Singh A."/>
        </authorList>
    </citation>
    <scope>NUCLEOTIDE SEQUENCE [LARGE SCALE GENOMIC DNA]</scope>
    <source>
        <strain evidence="8 9">AK24</strain>
    </source>
</reference>
<evidence type="ECO:0000256" key="4">
    <source>
        <dbReference type="ARBA" id="ARBA00023136"/>
    </source>
</evidence>
<dbReference type="PATRIC" id="fig|1288963.3.peg.962"/>
<dbReference type="EMBL" id="AQHR01000029">
    <property type="protein sequence ID" value="EON78612.1"/>
    <property type="molecule type" value="Genomic_DNA"/>
</dbReference>
<dbReference type="PROSITE" id="PS51257">
    <property type="entry name" value="PROKAR_LIPOPROTEIN"/>
    <property type="match status" value="1"/>
</dbReference>
<evidence type="ECO:0000256" key="1">
    <source>
        <dbReference type="ARBA" id="ARBA00004370"/>
    </source>
</evidence>
<evidence type="ECO:0000256" key="6">
    <source>
        <dbReference type="SAM" id="SignalP"/>
    </source>
</evidence>
<dbReference type="GO" id="GO:0019867">
    <property type="term" value="C:outer membrane"/>
    <property type="evidence" value="ECO:0007669"/>
    <property type="project" value="InterPro"/>
</dbReference>
<gene>
    <name evidence="8" type="ORF">ADIS_0962</name>
</gene>
<dbReference type="Pfam" id="PF01103">
    <property type="entry name" value="Omp85"/>
    <property type="match status" value="1"/>
</dbReference>
<dbReference type="PANTHER" id="PTHR12815:SF47">
    <property type="entry name" value="TRANSLOCATION AND ASSEMBLY MODULE SUBUNIT TAMA"/>
    <property type="match status" value="1"/>
</dbReference>
<comment type="caution">
    <text evidence="8">The sequence shown here is derived from an EMBL/GenBank/DDBJ whole genome shotgun (WGS) entry which is preliminary data.</text>
</comment>
<feature type="domain" description="Bacterial surface antigen (D15)" evidence="7">
    <location>
        <begin position="517"/>
        <end position="756"/>
    </location>
</feature>
<keyword evidence="5" id="KW-0998">Cell outer membrane</keyword>
<protein>
    <recommendedName>
        <fullName evidence="7">Bacterial surface antigen (D15) domain-containing protein</fullName>
    </recommendedName>
</protein>
<evidence type="ECO:0000259" key="7">
    <source>
        <dbReference type="Pfam" id="PF01103"/>
    </source>
</evidence>
<keyword evidence="3 6" id="KW-0732">Signal</keyword>
<evidence type="ECO:0000313" key="8">
    <source>
        <dbReference type="EMBL" id="EON78612.1"/>
    </source>
</evidence>
<comment type="subcellular location">
    <subcellularLocation>
        <location evidence="1">Membrane</location>
    </subcellularLocation>
</comment>
<dbReference type="InterPro" id="IPR000184">
    <property type="entry name" value="Bac_surfAg_D15"/>
</dbReference>
<feature type="chain" id="PRO_5004462021" description="Bacterial surface antigen (D15) domain-containing protein" evidence="6">
    <location>
        <begin position="23"/>
        <end position="768"/>
    </location>
</feature>
<evidence type="ECO:0000256" key="2">
    <source>
        <dbReference type="ARBA" id="ARBA00022692"/>
    </source>
</evidence>
<dbReference type="InterPro" id="IPR039910">
    <property type="entry name" value="D15-like"/>
</dbReference>
<evidence type="ECO:0000313" key="9">
    <source>
        <dbReference type="Proteomes" id="UP000013909"/>
    </source>
</evidence>
<keyword evidence="2" id="KW-0812">Transmembrane</keyword>
<dbReference type="RefSeq" id="WP_010853110.1">
    <property type="nucleotide sequence ID" value="NZ_AQHR01000029.1"/>
</dbReference>
<dbReference type="Gene3D" id="2.40.160.50">
    <property type="entry name" value="membrane protein fhac: a member of the omp85/tpsb transporter family"/>
    <property type="match status" value="1"/>
</dbReference>
<organism evidence="8 9">
    <name type="scientific">Lunatimonas lonarensis</name>
    <dbReference type="NCBI Taxonomy" id="1232681"/>
    <lineage>
        <taxon>Bacteria</taxon>
        <taxon>Pseudomonadati</taxon>
        <taxon>Bacteroidota</taxon>
        <taxon>Cytophagia</taxon>
        <taxon>Cytophagales</taxon>
        <taxon>Cyclobacteriaceae</taxon>
    </lineage>
</organism>
<dbReference type="Proteomes" id="UP000013909">
    <property type="component" value="Unassembled WGS sequence"/>
</dbReference>
<name>R7ZX28_9BACT</name>
<accession>R7ZX28</accession>
<dbReference type="PANTHER" id="PTHR12815">
    <property type="entry name" value="SORTING AND ASSEMBLY MACHINERY SAMM50 PROTEIN FAMILY MEMBER"/>
    <property type="match status" value="1"/>
</dbReference>
<dbReference type="AlphaFoldDB" id="R7ZX28"/>